<dbReference type="GO" id="GO:0005829">
    <property type="term" value="C:cytosol"/>
    <property type="evidence" value="ECO:0007669"/>
    <property type="project" value="TreeGrafter"/>
</dbReference>
<dbReference type="PANTHER" id="PTHR43501:SF1">
    <property type="entry name" value="CYTOSOL NON-SPECIFIC DIPEPTIDASE"/>
    <property type="match status" value="1"/>
</dbReference>
<organism evidence="1">
    <name type="scientific">termite gut metagenome</name>
    <dbReference type="NCBI Taxonomy" id="433724"/>
    <lineage>
        <taxon>unclassified sequences</taxon>
        <taxon>metagenomes</taxon>
        <taxon>organismal metagenomes</taxon>
    </lineage>
</organism>
<dbReference type="SUPFAM" id="SSF53187">
    <property type="entry name" value="Zn-dependent exopeptidases"/>
    <property type="match status" value="1"/>
</dbReference>
<dbReference type="GO" id="GO:0006508">
    <property type="term" value="P:proteolysis"/>
    <property type="evidence" value="ECO:0007669"/>
    <property type="project" value="InterPro"/>
</dbReference>
<dbReference type="AlphaFoldDB" id="A0A5J4PKF1"/>
<proteinExistence type="predicted"/>
<evidence type="ECO:0000313" key="1">
    <source>
        <dbReference type="EMBL" id="KAA6309331.1"/>
    </source>
</evidence>
<comment type="caution">
    <text evidence="1">The sequence shown here is derived from an EMBL/GenBank/DDBJ whole genome shotgun (WGS) entry which is preliminary data.</text>
</comment>
<accession>A0A5J4PKF1</accession>
<reference evidence="1" key="1">
    <citation type="submission" date="2019-03" db="EMBL/GenBank/DDBJ databases">
        <title>Single cell metagenomics reveals metabolic interactions within the superorganism composed of flagellate Streblomastix strix and complex community of Bacteroidetes bacteria on its surface.</title>
        <authorList>
            <person name="Treitli S.C."/>
            <person name="Kolisko M."/>
            <person name="Husnik F."/>
            <person name="Keeling P."/>
            <person name="Hampl V."/>
        </authorList>
    </citation>
    <scope>NUCLEOTIDE SEQUENCE</scope>
    <source>
        <strain evidence="1">STM</strain>
    </source>
</reference>
<dbReference type="EMBL" id="SNRY01007998">
    <property type="protein sequence ID" value="KAA6309331.1"/>
    <property type="molecule type" value="Genomic_DNA"/>
</dbReference>
<dbReference type="EC" id="3.4.13.18" evidence="1"/>
<dbReference type="Gene3D" id="3.40.630.10">
    <property type="entry name" value="Zn peptidases"/>
    <property type="match status" value="1"/>
</dbReference>
<feature type="non-terminal residue" evidence="1">
    <location>
        <position position="1"/>
    </location>
</feature>
<dbReference type="GO" id="GO:0070573">
    <property type="term" value="F:metallodipeptidase activity"/>
    <property type="evidence" value="ECO:0007669"/>
    <property type="project" value="TreeGrafter"/>
</dbReference>
<name>A0A5J4PKF1_9ZZZZ</name>
<dbReference type="FunFam" id="3.40.630.10:FF:000018">
    <property type="entry name" value="Aminoacyl-histidine dipeptidase PepD"/>
    <property type="match status" value="1"/>
</dbReference>
<dbReference type="PRINTS" id="PR00934">
    <property type="entry name" value="XHISDIPTASE"/>
</dbReference>
<keyword evidence="1" id="KW-0645">Protease</keyword>
<keyword evidence="1" id="KW-0378">Hydrolase</keyword>
<gene>
    <name evidence="1" type="ORF">EZS27_039153</name>
</gene>
<dbReference type="PANTHER" id="PTHR43501">
    <property type="entry name" value="CYTOSOL NON-SPECIFIC DIPEPTIDASE"/>
    <property type="match status" value="1"/>
</dbReference>
<keyword evidence="1" id="KW-0224">Dipeptidase</keyword>
<dbReference type="InterPro" id="IPR001160">
    <property type="entry name" value="Peptidase_M20C"/>
</dbReference>
<protein>
    <submittedName>
        <fullName evidence="1">Cytosol non-specific dipeptidase</fullName>
        <ecNumber evidence="1">3.4.13.18</ecNumber>
    </submittedName>
</protein>
<sequence>SGDYSGWQPNVNSPILQAMKVSYKKQFGTEPEVKVVHAGLECGIIGATIKGLDMISIGPTLRSPHSPDERAYIPSVAKFYDFLVATLENTPVKK</sequence>